<dbReference type="Proteomes" id="UP001500459">
    <property type="component" value="Unassembled WGS sequence"/>
</dbReference>
<sequence>MYKKTPVDEFITKYLDEPNFSVILADMDYKEEDKSYYHKYRVLIEKPQVKVDASTLNDSTKVADDVKVIDTEWRKVSDIFFDSNINNLGMTIVSKKNGVVDKETSPAGYDNYVGNERYGSWRTNSSGGSFWAFYGQYHFMSSLFYGSSHRYYRSDYRNYDTNYRGKTGYYGSGTNKYGTTSTTNTKSSWNSKPNTFKSKVRNSVSKSATASRSKSYNSSSKTQRNSSRYSNSSSSRSRSGGFGK</sequence>
<name>A0ABP7XDL0_9FLAO</name>
<protein>
    <submittedName>
        <fullName evidence="2">Uncharacterized protein</fullName>
    </submittedName>
</protein>
<evidence type="ECO:0000313" key="2">
    <source>
        <dbReference type="EMBL" id="GAA4112761.1"/>
    </source>
</evidence>
<comment type="caution">
    <text evidence="2">The sequence shown here is derived from an EMBL/GenBank/DDBJ whole genome shotgun (WGS) entry which is preliminary data.</text>
</comment>
<evidence type="ECO:0000256" key="1">
    <source>
        <dbReference type="SAM" id="MobiDB-lite"/>
    </source>
</evidence>
<dbReference type="EMBL" id="BAABCW010000003">
    <property type="protein sequence ID" value="GAA4112761.1"/>
    <property type="molecule type" value="Genomic_DNA"/>
</dbReference>
<feature type="compositionally biased region" description="Low complexity" evidence="1">
    <location>
        <begin position="207"/>
        <end position="244"/>
    </location>
</feature>
<organism evidence="2 3">
    <name type="scientific">Aquimarina addita</name>
    <dbReference type="NCBI Taxonomy" id="870485"/>
    <lineage>
        <taxon>Bacteria</taxon>
        <taxon>Pseudomonadati</taxon>
        <taxon>Bacteroidota</taxon>
        <taxon>Flavobacteriia</taxon>
        <taxon>Flavobacteriales</taxon>
        <taxon>Flavobacteriaceae</taxon>
        <taxon>Aquimarina</taxon>
    </lineage>
</organism>
<reference evidence="3" key="1">
    <citation type="journal article" date="2019" name="Int. J. Syst. Evol. Microbiol.">
        <title>The Global Catalogue of Microorganisms (GCM) 10K type strain sequencing project: providing services to taxonomists for standard genome sequencing and annotation.</title>
        <authorList>
            <consortium name="The Broad Institute Genomics Platform"/>
            <consortium name="The Broad Institute Genome Sequencing Center for Infectious Disease"/>
            <person name="Wu L."/>
            <person name="Ma J."/>
        </authorList>
    </citation>
    <scope>NUCLEOTIDE SEQUENCE [LARGE SCALE GENOMIC DNA]</scope>
    <source>
        <strain evidence="3">JCM 17106</strain>
    </source>
</reference>
<keyword evidence="3" id="KW-1185">Reference proteome</keyword>
<feature type="compositionally biased region" description="Low complexity" evidence="1">
    <location>
        <begin position="174"/>
        <end position="195"/>
    </location>
</feature>
<accession>A0ABP7XDL0</accession>
<gene>
    <name evidence="2" type="ORF">GCM10022393_11350</name>
</gene>
<evidence type="ECO:0000313" key="3">
    <source>
        <dbReference type="Proteomes" id="UP001500459"/>
    </source>
</evidence>
<proteinExistence type="predicted"/>
<feature type="region of interest" description="Disordered" evidence="1">
    <location>
        <begin position="174"/>
        <end position="244"/>
    </location>
</feature>